<protein>
    <submittedName>
        <fullName evidence="6">Uncharacterized protein</fullName>
    </submittedName>
</protein>
<dbReference type="GO" id="GO:0043682">
    <property type="term" value="F:P-type divalent copper transporter activity"/>
    <property type="evidence" value="ECO:0007669"/>
    <property type="project" value="TreeGrafter"/>
</dbReference>
<organism evidence="6">
    <name type="scientific">marine sediment metagenome</name>
    <dbReference type="NCBI Taxonomy" id="412755"/>
    <lineage>
        <taxon>unclassified sequences</taxon>
        <taxon>metagenomes</taxon>
        <taxon>ecological metagenomes</taxon>
    </lineage>
</organism>
<dbReference type="Gene3D" id="3.40.50.1000">
    <property type="entry name" value="HAD superfamily/HAD-like"/>
    <property type="match status" value="1"/>
</dbReference>
<dbReference type="GO" id="GO:0055070">
    <property type="term" value="P:copper ion homeostasis"/>
    <property type="evidence" value="ECO:0007669"/>
    <property type="project" value="TreeGrafter"/>
</dbReference>
<evidence type="ECO:0000256" key="5">
    <source>
        <dbReference type="ARBA" id="ARBA00023136"/>
    </source>
</evidence>
<accession>X1QKU9</accession>
<comment type="caution">
    <text evidence="6">The sequence shown here is derived from an EMBL/GenBank/DDBJ whole genome shotgun (WGS) entry which is preliminary data.</text>
</comment>
<keyword evidence="5" id="KW-0472">Membrane</keyword>
<dbReference type="PROSITE" id="PS00154">
    <property type="entry name" value="ATPASE_E1_E2"/>
    <property type="match status" value="1"/>
</dbReference>
<sequence>AIPMALVSGTGLAAKKGMIIRNAEAIQTSKDIKIVMMDKTGTITQGK</sequence>
<dbReference type="InterPro" id="IPR018303">
    <property type="entry name" value="ATPase_P-typ_P_site"/>
</dbReference>
<proteinExistence type="predicted"/>
<dbReference type="PANTHER" id="PTHR43520">
    <property type="entry name" value="ATP7, ISOFORM B"/>
    <property type="match status" value="1"/>
</dbReference>
<evidence type="ECO:0000256" key="3">
    <source>
        <dbReference type="ARBA" id="ARBA00022967"/>
    </source>
</evidence>
<feature type="non-terminal residue" evidence="6">
    <location>
        <position position="1"/>
    </location>
</feature>
<evidence type="ECO:0000256" key="2">
    <source>
        <dbReference type="ARBA" id="ARBA00022692"/>
    </source>
</evidence>
<keyword evidence="4" id="KW-1133">Transmembrane helix</keyword>
<evidence type="ECO:0000313" key="6">
    <source>
        <dbReference type="EMBL" id="GAI68873.1"/>
    </source>
</evidence>
<keyword evidence="3" id="KW-1278">Translocase</keyword>
<keyword evidence="2" id="KW-0812">Transmembrane</keyword>
<dbReference type="GO" id="GO:0016020">
    <property type="term" value="C:membrane"/>
    <property type="evidence" value="ECO:0007669"/>
    <property type="project" value="UniProtKB-SubCell"/>
</dbReference>
<gene>
    <name evidence="6" type="ORF">S06H3_66561</name>
</gene>
<dbReference type="EMBL" id="BARV01045437">
    <property type="protein sequence ID" value="GAI68873.1"/>
    <property type="molecule type" value="Genomic_DNA"/>
</dbReference>
<evidence type="ECO:0000256" key="4">
    <source>
        <dbReference type="ARBA" id="ARBA00022989"/>
    </source>
</evidence>
<dbReference type="GO" id="GO:0005507">
    <property type="term" value="F:copper ion binding"/>
    <property type="evidence" value="ECO:0007669"/>
    <property type="project" value="TreeGrafter"/>
</dbReference>
<comment type="subcellular location">
    <subcellularLocation>
        <location evidence="1">Membrane</location>
    </subcellularLocation>
</comment>
<evidence type="ECO:0000256" key="1">
    <source>
        <dbReference type="ARBA" id="ARBA00004370"/>
    </source>
</evidence>
<dbReference type="PANTHER" id="PTHR43520:SF8">
    <property type="entry name" value="P-TYPE CU(+) TRANSPORTER"/>
    <property type="match status" value="1"/>
</dbReference>
<dbReference type="InterPro" id="IPR023214">
    <property type="entry name" value="HAD_sf"/>
</dbReference>
<name>X1QKU9_9ZZZZ</name>
<reference evidence="6" key="1">
    <citation type="journal article" date="2014" name="Front. Microbiol.">
        <title>High frequency of phylogenetically diverse reductive dehalogenase-homologous genes in deep subseafloor sedimentary metagenomes.</title>
        <authorList>
            <person name="Kawai M."/>
            <person name="Futagami T."/>
            <person name="Toyoda A."/>
            <person name="Takaki Y."/>
            <person name="Nishi S."/>
            <person name="Hori S."/>
            <person name="Arai W."/>
            <person name="Tsubouchi T."/>
            <person name="Morono Y."/>
            <person name="Uchiyama I."/>
            <person name="Ito T."/>
            <person name="Fujiyama A."/>
            <person name="Inagaki F."/>
            <person name="Takami H."/>
        </authorList>
    </citation>
    <scope>NUCLEOTIDE SEQUENCE</scope>
    <source>
        <strain evidence="6">Expedition CK06-06</strain>
    </source>
</reference>
<dbReference type="AlphaFoldDB" id="X1QKU9"/>